<gene>
    <name evidence="1" type="ORF">CDV31_004320</name>
</gene>
<protein>
    <submittedName>
        <fullName evidence="1">Uncharacterized protein</fullName>
    </submittedName>
</protein>
<comment type="caution">
    <text evidence="1">The sequence shown here is derived from an EMBL/GenBank/DDBJ whole genome shotgun (WGS) entry which is preliminary data.</text>
</comment>
<name>A0A428URE3_9HYPO</name>
<evidence type="ECO:0000313" key="2">
    <source>
        <dbReference type="Proteomes" id="UP000288429"/>
    </source>
</evidence>
<keyword evidence="2" id="KW-1185">Reference proteome</keyword>
<organism evidence="1 2">
    <name type="scientific">Fusarium ambrosium</name>
    <dbReference type="NCBI Taxonomy" id="131363"/>
    <lineage>
        <taxon>Eukaryota</taxon>
        <taxon>Fungi</taxon>
        <taxon>Dikarya</taxon>
        <taxon>Ascomycota</taxon>
        <taxon>Pezizomycotina</taxon>
        <taxon>Sordariomycetes</taxon>
        <taxon>Hypocreomycetidae</taxon>
        <taxon>Hypocreales</taxon>
        <taxon>Nectriaceae</taxon>
        <taxon>Fusarium</taxon>
        <taxon>Fusarium solani species complex</taxon>
    </lineage>
</organism>
<dbReference type="AlphaFoldDB" id="A0A428URE3"/>
<accession>A0A428URE3</accession>
<sequence>MTSRVPSTPIPPIHPPIHLSPLPIPGCWTCKFKAWDIRPIPSDHFQGYSLDCRTPGCNPSPGPRCLAYHAPVLTLVLVL</sequence>
<evidence type="ECO:0000313" key="1">
    <source>
        <dbReference type="EMBL" id="RSM16851.1"/>
    </source>
</evidence>
<proteinExistence type="predicted"/>
<dbReference type="Proteomes" id="UP000288429">
    <property type="component" value="Unassembled WGS sequence"/>
</dbReference>
<reference evidence="1 2" key="1">
    <citation type="submission" date="2017-06" db="EMBL/GenBank/DDBJ databases">
        <title>Cmopartive genomic analysis of Ambrosia Fusariam Clade fungi.</title>
        <authorList>
            <person name="Stajich J.E."/>
            <person name="Carrillo J."/>
            <person name="Kijimoto T."/>
            <person name="Eskalen A."/>
            <person name="O'Donnell K."/>
            <person name="Kasson M."/>
        </authorList>
    </citation>
    <scope>NUCLEOTIDE SEQUENCE [LARGE SCALE GENOMIC DNA]</scope>
    <source>
        <strain evidence="1 2">NRRL 20438</strain>
    </source>
</reference>
<dbReference type="EMBL" id="NIZV01000041">
    <property type="protein sequence ID" value="RSM16851.1"/>
    <property type="molecule type" value="Genomic_DNA"/>
</dbReference>